<proteinExistence type="predicted"/>
<evidence type="ECO:0000256" key="4">
    <source>
        <dbReference type="ARBA" id="ARBA00022737"/>
    </source>
</evidence>
<comment type="caution">
    <text evidence="5">The sequence shown here is derived from an EMBL/GenBank/DDBJ whole genome shotgun (WGS) entry which is preliminary data.</text>
</comment>
<name>A0A8J2P9H1_9HEXA</name>
<protein>
    <submittedName>
        <fullName evidence="5">Uncharacterized protein</fullName>
    </submittedName>
</protein>
<evidence type="ECO:0000313" key="5">
    <source>
        <dbReference type="EMBL" id="CAG7786102.1"/>
    </source>
</evidence>
<gene>
    <name evidence="5" type="ORF">AFUS01_LOCUS24686</name>
</gene>
<dbReference type="Pfam" id="PF19030">
    <property type="entry name" value="TSP1_ADAMTS"/>
    <property type="match status" value="3"/>
</dbReference>
<keyword evidence="3" id="KW-0732">Signal</keyword>
<dbReference type="GO" id="GO:0005576">
    <property type="term" value="C:extracellular region"/>
    <property type="evidence" value="ECO:0007669"/>
    <property type="project" value="UniProtKB-SubCell"/>
</dbReference>
<dbReference type="PANTHER" id="PTHR13723">
    <property type="entry name" value="ADAMTS A DISINTEGRIN AND METALLOPROTEASE WITH THROMBOSPONDIN MOTIFS PROTEASE"/>
    <property type="match status" value="1"/>
</dbReference>
<dbReference type="EMBL" id="CAJVCH010310583">
    <property type="protein sequence ID" value="CAG7786102.1"/>
    <property type="molecule type" value="Genomic_DNA"/>
</dbReference>
<dbReference type="OrthoDB" id="5950222at2759"/>
<dbReference type="GO" id="GO:0030198">
    <property type="term" value="P:extracellular matrix organization"/>
    <property type="evidence" value="ECO:0007669"/>
    <property type="project" value="TreeGrafter"/>
</dbReference>
<keyword evidence="6" id="KW-1185">Reference proteome</keyword>
<sequence length="194" mass="21572">WITGPWSECSEVCGPDGYQTRTVHCQQRVSPTLTMRVAEGACLDKQPEARKMCFSKPCHRWETTAWSQCSAQCGNGIRSRKVTCVNAMGDKIESNSCDQTEKPLEISACNMGPCEGVDWFTSEWSNECSQTCGSGYQSRHVICGGLKNHLRRGSSETETNLVEDDGLDDTTVVNDYACDSSKKPTEERECFTEK</sequence>
<dbReference type="Proteomes" id="UP000708208">
    <property type="component" value="Unassembled WGS sequence"/>
</dbReference>
<organism evidence="5 6">
    <name type="scientific">Allacma fusca</name>
    <dbReference type="NCBI Taxonomy" id="39272"/>
    <lineage>
        <taxon>Eukaryota</taxon>
        <taxon>Metazoa</taxon>
        <taxon>Ecdysozoa</taxon>
        <taxon>Arthropoda</taxon>
        <taxon>Hexapoda</taxon>
        <taxon>Collembola</taxon>
        <taxon>Symphypleona</taxon>
        <taxon>Sminthuridae</taxon>
        <taxon>Allacma</taxon>
    </lineage>
</organism>
<keyword evidence="4" id="KW-0677">Repeat</keyword>
<dbReference type="InterPro" id="IPR050439">
    <property type="entry name" value="ADAMTS_ADAMTS-like"/>
</dbReference>
<evidence type="ECO:0000256" key="1">
    <source>
        <dbReference type="ARBA" id="ARBA00004613"/>
    </source>
</evidence>
<dbReference type="GO" id="GO:0006508">
    <property type="term" value="P:proteolysis"/>
    <property type="evidence" value="ECO:0007669"/>
    <property type="project" value="TreeGrafter"/>
</dbReference>
<dbReference type="PROSITE" id="PS50092">
    <property type="entry name" value="TSP1"/>
    <property type="match status" value="3"/>
</dbReference>
<dbReference type="AlphaFoldDB" id="A0A8J2P9H1"/>
<dbReference type="GO" id="GO:0031012">
    <property type="term" value="C:extracellular matrix"/>
    <property type="evidence" value="ECO:0007669"/>
    <property type="project" value="TreeGrafter"/>
</dbReference>
<accession>A0A8J2P9H1</accession>
<dbReference type="PANTHER" id="PTHR13723:SF281">
    <property type="entry name" value="PAPILIN"/>
    <property type="match status" value="1"/>
</dbReference>
<reference evidence="5" key="1">
    <citation type="submission" date="2021-06" db="EMBL/GenBank/DDBJ databases">
        <authorList>
            <person name="Hodson N. C."/>
            <person name="Mongue J. A."/>
            <person name="Jaron S. K."/>
        </authorList>
    </citation>
    <scope>NUCLEOTIDE SEQUENCE</scope>
</reference>
<feature type="non-terminal residue" evidence="5">
    <location>
        <position position="194"/>
    </location>
</feature>
<feature type="non-terminal residue" evidence="5">
    <location>
        <position position="1"/>
    </location>
</feature>
<dbReference type="InterPro" id="IPR000884">
    <property type="entry name" value="TSP1_rpt"/>
</dbReference>
<evidence type="ECO:0000256" key="3">
    <source>
        <dbReference type="ARBA" id="ARBA00022729"/>
    </source>
</evidence>
<dbReference type="SMART" id="SM00209">
    <property type="entry name" value="TSP1"/>
    <property type="match status" value="3"/>
</dbReference>
<dbReference type="FunFam" id="2.20.100.10:FF:000005">
    <property type="entry name" value="ADAM metallopeptidase with thrombospondin type 1 motif 9"/>
    <property type="match status" value="1"/>
</dbReference>
<dbReference type="GO" id="GO:0004222">
    <property type="term" value="F:metalloendopeptidase activity"/>
    <property type="evidence" value="ECO:0007669"/>
    <property type="project" value="TreeGrafter"/>
</dbReference>
<comment type="subcellular location">
    <subcellularLocation>
        <location evidence="1">Secreted</location>
    </subcellularLocation>
</comment>
<keyword evidence="2" id="KW-0964">Secreted</keyword>
<evidence type="ECO:0000313" key="6">
    <source>
        <dbReference type="Proteomes" id="UP000708208"/>
    </source>
</evidence>
<evidence type="ECO:0000256" key="2">
    <source>
        <dbReference type="ARBA" id="ARBA00022525"/>
    </source>
</evidence>